<dbReference type="PANTHER" id="PTHR37418:SF1">
    <property type="entry name" value="3-KETO-5-AMINOHEXANOATE CLEAVAGE PROTEIN"/>
    <property type="match status" value="1"/>
</dbReference>
<dbReference type="OrthoDB" id="9814797at2"/>
<organism evidence="1 2">
    <name type="scientific">Paroceanicella profunda</name>
    <dbReference type="NCBI Taxonomy" id="2579971"/>
    <lineage>
        <taxon>Bacteria</taxon>
        <taxon>Pseudomonadati</taxon>
        <taxon>Pseudomonadota</taxon>
        <taxon>Alphaproteobacteria</taxon>
        <taxon>Rhodobacterales</taxon>
        <taxon>Paracoccaceae</taxon>
        <taxon>Paroceanicella</taxon>
    </lineage>
</organism>
<name>A0A5B8FGT1_9RHOB</name>
<evidence type="ECO:0008006" key="3">
    <source>
        <dbReference type="Google" id="ProtNLM"/>
    </source>
</evidence>
<dbReference type="PANTHER" id="PTHR37418">
    <property type="entry name" value="3-KETO-5-AMINOHEXANOATE CLEAVAGE ENZYME-RELATED"/>
    <property type="match status" value="1"/>
</dbReference>
<dbReference type="KEGG" id="ppru:FDP22_07250"/>
<dbReference type="EMBL" id="CP040818">
    <property type="protein sequence ID" value="QDL91601.1"/>
    <property type="molecule type" value="Genomic_DNA"/>
</dbReference>
<evidence type="ECO:0000313" key="1">
    <source>
        <dbReference type="EMBL" id="QDL91601.1"/>
    </source>
</evidence>
<reference evidence="1 2" key="1">
    <citation type="submission" date="2019-06" db="EMBL/GenBank/DDBJ databases">
        <title>Genome sequence of Rhodobacteraceae bacterium D4M1.</title>
        <authorList>
            <person name="Cao J."/>
        </authorList>
    </citation>
    <scope>NUCLEOTIDE SEQUENCE [LARGE SCALE GENOMIC DNA]</scope>
    <source>
        <strain evidence="1 2">D4M1</strain>
    </source>
</reference>
<sequence length="241" mass="24996">MLQACLNGAREARAHAALPRSPGELADAAAAVRAAGAGELHIHPRGPDGIESLAPEDVSAALRAVRAAVPGMPVGVSSGAWIPPGDAARLDHLRAWDLLPDYASVNLSEQDAPDTMEALASRGVGIEAGLATLADTRRFLALPGHRACLRVLVEIELQDPEEAAAEAVAMLDRLAAAELGRPILLHGFEACAWDMLRLAAQRGLDTRIGLEDVLVLPDGRPAPDNAALVTAARELIGGPTG</sequence>
<proteinExistence type="predicted"/>
<gene>
    <name evidence="1" type="ORF">FDP22_07250</name>
</gene>
<dbReference type="Gene3D" id="3.20.20.70">
    <property type="entry name" value="Aldolase class I"/>
    <property type="match status" value="1"/>
</dbReference>
<dbReference type="Pfam" id="PF05853">
    <property type="entry name" value="BKACE"/>
    <property type="match status" value="2"/>
</dbReference>
<dbReference type="InterPro" id="IPR013785">
    <property type="entry name" value="Aldolase_TIM"/>
</dbReference>
<dbReference type="RefSeq" id="WP_138572345.1">
    <property type="nucleotide sequence ID" value="NZ_CP040818.1"/>
</dbReference>
<evidence type="ECO:0000313" key="2">
    <source>
        <dbReference type="Proteomes" id="UP000305888"/>
    </source>
</evidence>
<dbReference type="InterPro" id="IPR008567">
    <property type="entry name" value="BKACE"/>
</dbReference>
<protein>
    <recommendedName>
        <fullName evidence="3">3-keto-5-aminohexanoate cleavage protein</fullName>
    </recommendedName>
</protein>
<accession>A0A5B8FGT1</accession>
<dbReference type="Proteomes" id="UP000305888">
    <property type="component" value="Chromosome"/>
</dbReference>
<keyword evidence="2" id="KW-1185">Reference proteome</keyword>
<dbReference type="AlphaFoldDB" id="A0A5B8FGT1"/>
<dbReference type="GO" id="GO:0043720">
    <property type="term" value="F:3-keto-5-aminohexanoate cleavage activity"/>
    <property type="evidence" value="ECO:0007669"/>
    <property type="project" value="InterPro"/>
</dbReference>